<name>A0ABZ1NM93_STRVL</name>
<organism evidence="2 3">
    <name type="scientific">Streptomyces violaceus</name>
    <name type="common">Streptomyces venezuelae</name>
    <dbReference type="NCBI Taxonomy" id="1936"/>
    <lineage>
        <taxon>Bacteria</taxon>
        <taxon>Bacillati</taxon>
        <taxon>Actinomycetota</taxon>
        <taxon>Actinomycetes</taxon>
        <taxon>Kitasatosporales</taxon>
        <taxon>Streptomycetaceae</taxon>
        <taxon>Streptomyces</taxon>
    </lineage>
</organism>
<protein>
    <recommendedName>
        <fullName evidence="4">DNA-binding protein</fullName>
    </recommendedName>
</protein>
<sequence>MPTRSPRAASVTKLENFYTVKQAAKKLIPTDPDNPSEDNESGERWLRDGVNHKGWPHHRFGRRLMFSDSDLAQIAALHRNAPTRAGRPRTRAAA</sequence>
<keyword evidence="3" id="KW-1185">Reference proteome</keyword>
<accession>A0ABZ1NM93</accession>
<dbReference type="EMBL" id="CP107906">
    <property type="protein sequence ID" value="WUG92413.1"/>
    <property type="molecule type" value="Genomic_DNA"/>
</dbReference>
<gene>
    <name evidence="2" type="ORF">OHB29_04860</name>
</gene>
<proteinExistence type="predicted"/>
<dbReference type="RefSeq" id="WP_328336836.1">
    <property type="nucleotide sequence ID" value="NZ_CP107906.1"/>
</dbReference>
<evidence type="ECO:0000313" key="2">
    <source>
        <dbReference type="EMBL" id="WUG92413.1"/>
    </source>
</evidence>
<evidence type="ECO:0000256" key="1">
    <source>
        <dbReference type="SAM" id="MobiDB-lite"/>
    </source>
</evidence>
<reference evidence="2 3" key="1">
    <citation type="submission" date="2022-10" db="EMBL/GenBank/DDBJ databases">
        <title>The complete genomes of actinobacterial strains from the NBC collection.</title>
        <authorList>
            <person name="Joergensen T.S."/>
            <person name="Alvarez Arevalo M."/>
            <person name="Sterndorff E.B."/>
            <person name="Faurdal D."/>
            <person name="Vuksanovic O."/>
            <person name="Mourched A.-S."/>
            <person name="Charusanti P."/>
            <person name="Shaw S."/>
            <person name="Blin K."/>
            <person name="Weber T."/>
        </authorList>
    </citation>
    <scope>NUCLEOTIDE SEQUENCE [LARGE SCALE GENOMIC DNA]</scope>
    <source>
        <strain evidence="2 3">NBC_00456</strain>
    </source>
</reference>
<feature type="region of interest" description="Disordered" evidence="1">
    <location>
        <begin position="25"/>
        <end position="44"/>
    </location>
</feature>
<dbReference type="Proteomes" id="UP001341259">
    <property type="component" value="Chromosome"/>
</dbReference>
<evidence type="ECO:0008006" key="4">
    <source>
        <dbReference type="Google" id="ProtNLM"/>
    </source>
</evidence>
<evidence type="ECO:0000313" key="3">
    <source>
        <dbReference type="Proteomes" id="UP001341259"/>
    </source>
</evidence>